<dbReference type="EMBL" id="QXFZ01005128">
    <property type="protein sequence ID" value="KAE9061855.1"/>
    <property type="molecule type" value="Genomic_DNA"/>
</dbReference>
<evidence type="ECO:0000313" key="12">
    <source>
        <dbReference type="Proteomes" id="UP000440367"/>
    </source>
</evidence>
<evidence type="ECO:0000313" key="13">
    <source>
        <dbReference type="Proteomes" id="UP000440732"/>
    </source>
</evidence>
<evidence type="ECO:0000313" key="3">
    <source>
        <dbReference type="EMBL" id="KAE8962530.1"/>
    </source>
</evidence>
<evidence type="ECO:0000313" key="8">
    <source>
        <dbReference type="EMBL" id="KAE9268052.1"/>
    </source>
</evidence>
<keyword evidence="10" id="KW-1185">Reference proteome</keyword>
<dbReference type="AlphaFoldDB" id="A0A6A3Q1P2"/>
<evidence type="ECO:0000313" key="15">
    <source>
        <dbReference type="Proteomes" id="UP000460718"/>
    </source>
</evidence>
<dbReference type="EMBL" id="QXGE01005249">
    <property type="protein sequence ID" value="KAE9268052.1"/>
    <property type="molecule type" value="Genomic_DNA"/>
</dbReference>
<evidence type="ECO:0000313" key="2">
    <source>
        <dbReference type="EMBL" id="KAE8919244.1"/>
    </source>
</evidence>
<protein>
    <recommendedName>
        <fullName evidence="16">RxLR effector protein</fullName>
    </recommendedName>
</protein>
<feature type="signal peptide" evidence="1">
    <location>
        <begin position="1"/>
        <end position="22"/>
    </location>
</feature>
<evidence type="ECO:0000256" key="1">
    <source>
        <dbReference type="SAM" id="SignalP"/>
    </source>
</evidence>
<dbReference type="EMBL" id="QXGD01004964">
    <property type="protein sequence ID" value="KAE9168029.1"/>
    <property type="molecule type" value="Genomic_DNA"/>
</dbReference>
<evidence type="ECO:0000313" key="5">
    <source>
        <dbReference type="EMBL" id="KAE9066862.1"/>
    </source>
</evidence>
<sequence>MRLLQVLIMCAVFFVVLNDAAATKLSGNVDAKDRTFLRSLETRDNTQDGEERRFSASSMLSKLKLKNMKKLVPGSKRAALKRAATAAELEKEKKAVAKLMQNDDLLYDYFGLMYSQKKSLQDVRDAFAAVGRTEKEVKEVAEKFHRYVEIARTVKKIESVRRTTGRRVAFLKQNSRLRCCDNGTTHYASTGSSVR</sequence>
<dbReference type="Proteomes" id="UP000440367">
    <property type="component" value="Unassembled WGS sequence"/>
</dbReference>
<comment type="caution">
    <text evidence="5">The sequence shown here is derived from an EMBL/GenBank/DDBJ whole genome shotgun (WGS) entry which is preliminary data.</text>
</comment>
<evidence type="ECO:0000313" key="14">
    <source>
        <dbReference type="Proteomes" id="UP000441208"/>
    </source>
</evidence>
<dbReference type="EMBL" id="QXGA01005498">
    <property type="protein sequence ID" value="KAE9066862.1"/>
    <property type="molecule type" value="Genomic_DNA"/>
</dbReference>
<accession>A0A6A3Q1P2</accession>
<organism evidence="5 13">
    <name type="scientific">Phytophthora fragariae</name>
    <dbReference type="NCBI Taxonomy" id="53985"/>
    <lineage>
        <taxon>Eukaryota</taxon>
        <taxon>Sar</taxon>
        <taxon>Stramenopiles</taxon>
        <taxon>Oomycota</taxon>
        <taxon>Peronosporomycetes</taxon>
        <taxon>Peronosporales</taxon>
        <taxon>Peronosporaceae</taxon>
        <taxon>Phytophthora</taxon>
    </lineage>
</organism>
<dbReference type="Proteomes" id="UP000429523">
    <property type="component" value="Unassembled WGS sequence"/>
</dbReference>
<keyword evidence="1" id="KW-0732">Signal</keyword>
<dbReference type="EMBL" id="QXGB01005205">
    <property type="protein sequence ID" value="KAE9163725.1"/>
    <property type="molecule type" value="Genomic_DNA"/>
</dbReference>
<dbReference type="Proteomes" id="UP000433483">
    <property type="component" value="Unassembled WGS sequence"/>
</dbReference>
<dbReference type="EMBL" id="QXFW01005285">
    <property type="protein sequence ID" value="KAE8962530.1"/>
    <property type="molecule type" value="Genomic_DNA"/>
</dbReference>
<evidence type="ECO:0000313" key="6">
    <source>
        <dbReference type="EMBL" id="KAE9163725.1"/>
    </source>
</evidence>
<dbReference type="Proteomes" id="UP000460718">
    <property type="component" value="Unassembled WGS sequence"/>
</dbReference>
<evidence type="ECO:0000313" key="11">
    <source>
        <dbReference type="Proteomes" id="UP000437068"/>
    </source>
</evidence>
<proteinExistence type="predicted"/>
<name>A0A6A3Q1P2_9STRA</name>
<dbReference type="Proteomes" id="UP000440732">
    <property type="component" value="Unassembled WGS sequence"/>
</dbReference>
<evidence type="ECO:0000313" key="9">
    <source>
        <dbReference type="Proteomes" id="UP000429523"/>
    </source>
</evidence>
<dbReference type="OrthoDB" id="10393761at2759"/>
<evidence type="ECO:0000313" key="7">
    <source>
        <dbReference type="EMBL" id="KAE9168029.1"/>
    </source>
</evidence>
<evidence type="ECO:0000313" key="10">
    <source>
        <dbReference type="Proteomes" id="UP000433483"/>
    </source>
</evidence>
<dbReference type="Proteomes" id="UP000441208">
    <property type="component" value="Unassembled WGS sequence"/>
</dbReference>
<gene>
    <name evidence="8" type="ORF">PF001_g29822</name>
    <name evidence="7" type="ORF">PF002_g30718</name>
    <name evidence="6" type="ORF">PF005_g30326</name>
    <name evidence="5" type="ORF">PF006_g30121</name>
    <name evidence="4" type="ORF">PF007_g30111</name>
    <name evidence="2" type="ORF">PF009_g30445</name>
    <name evidence="3" type="ORF">PF011_g29350</name>
</gene>
<feature type="chain" id="PRO_5036165679" description="RxLR effector protein" evidence="1">
    <location>
        <begin position="23"/>
        <end position="195"/>
    </location>
</feature>
<evidence type="ECO:0008006" key="16">
    <source>
        <dbReference type="Google" id="ProtNLM"/>
    </source>
</evidence>
<reference evidence="9 10" key="1">
    <citation type="submission" date="2018-08" db="EMBL/GenBank/DDBJ databases">
        <title>Genomic investigation of the strawberry pathogen Phytophthora fragariae indicates pathogenicity is determined by transcriptional variation in three key races.</title>
        <authorList>
            <person name="Adams T.M."/>
            <person name="Armitage A.D."/>
            <person name="Sobczyk M.K."/>
            <person name="Bates H.J."/>
            <person name="Dunwell J.M."/>
            <person name="Nellist C.F."/>
            <person name="Harrison R.J."/>
        </authorList>
    </citation>
    <scope>NUCLEOTIDE SEQUENCE [LARGE SCALE GENOMIC DNA]</scope>
    <source>
        <strain evidence="8 11">A4</strain>
        <strain evidence="7 12">BC-1</strain>
        <strain evidence="6 10">NOV-27</strain>
        <strain evidence="5 13">NOV-5</strain>
        <strain evidence="4 14">NOV-71</strain>
        <strain evidence="2 9">NOV-9</strain>
        <strain evidence="3 15">SCRP245</strain>
    </source>
</reference>
<dbReference type="Proteomes" id="UP000437068">
    <property type="component" value="Unassembled WGS sequence"/>
</dbReference>
<dbReference type="EMBL" id="QXGF01004853">
    <property type="protein sequence ID" value="KAE8919244.1"/>
    <property type="molecule type" value="Genomic_DNA"/>
</dbReference>
<evidence type="ECO:0000313" key="4">
    <source>
        <dbReference type="EMBL" id="KAE9061855.1"/>
    </source>
</evidence>